<accession>A0A1H8N6X4</accession>
<protein>
    <submittedName>
        <fullName evidence="1">Uncharacterized protein</fullName>
    </submittedName>
</protein>
<dbReference type="EMBL" id="FOCO01000072">
    <property type="protein sequence ID" value="SEO25193.1"/>
    <property type="molecule type" value="Genomic_DNA"/>
</dbReference>
<keyword evidence="2" id="KW-1185">Reference proteome</keyword>
<organism evidence="1 2">
    <name type="scientific">Pseudorhodobacter antarcticus</name>
    <dbReference type="NCBI Taxonomy" id="1077947"/>
    <lineage>
        <taxon>Bacteria</taxon>
        <taxon>Pseudomonadati</taxon>
        <taxon>Pseudomonadota</taxon>
        <taxon>Alphaproteobacteria</taxon>
        <taxon>Rhodobacterales</taxon>
        <taxon>Paracoccaceae</taxon>
        <taxon>Pseudorhodobacter</taxon>
    </lineage>
</organism>
<reference evidence="1 2" key="1">
    <citation type="submission" date="2016-10" db="EMBL/GenBank/DDBJ databases">
        <authorList>
            <person name="de Groot N.N."/>
        </authorList>
    </citation>
    <scope>NUCLEOTIDE SEQUENCE [LARGE SCALE GENOMIC DNA]</scope>
    <source>
        <strain evidence="1 2">CGMCC 1.10836</strain>
    </source>
</reference>
<dbReference type="Proteomes" id="UP000183002">
    <property type="component" value="Unassembled WGS sequence"/>
</dbReference>
<gene>
    <name evidence="1" type="ORF">SAMN05216227_10728</name>
</gene>
<dbReference type="AlphaFoldDB" id="A0A1H8N6X4"/>
<evidence type="ECO:0000313" key="1">
    <source>
        <dbReference type="EMBL" id="SEO25193.1"/>
    </source>
</evidence>
<evidence type="ECO:0000313" key="2">
    <source>
        <dbReference type="Proteomes" id="UP000183002"/>
    </source>
</evidence>
<name>A0A1H8N6X4_9RHOB</name>
<sequence>MGSVSITCARAFLQDWMTMLISCSAIRVIGKSCATTPILGLFFQTQNTILGSHVDSGGHDQISAMAIICSTIKGITP</sequence>
<proteinExistence type="predicted"/>